<gene>
    <name evidence="1" type="ORF">EV356DRAFT_457842</name>
</gene>
<evidence type="ECO:0000313" key="1">
    <source>
        <dbReference type="EMBL" id="KAF2228435.1"/>
    </source>
</evidence>
<dbReference type="InterPro" id="IPR024079">
    <property type="entry name" value="MetalloPept_cat_dom_sf"/>
</dbReference>
<evidence type="ECO:0000313" key="2">
    <source>
        <dbReference type="Proteomes" id="UP000800092"/>
    </source>
</evidence>
<dbReference type="EMBL" id="ML991947">
    <property type="protein sequence ID" value="KAF2228435.1"/>
    <property type="molecule type" value="Genomic_DNA"/>
</dbReference>
<dbReference type="AlphaFoldDB" id="A0A6A6GRS9"/>
<feature type="non-terminal residue" evidence="1">
    <location>
        <position position="1"/>
    </location>
</feature>
<reference evidence="1" key="1">
    <citation type="journal article" date="2020" name="Stud. Mycol.">
        <title>101 Dothideomycetes genomes: a test case for predicting lifestyles and emergence of pathogens.</title>
        <authorList>
            <person name="Haridas S."/>
            <person name="Albert R."/>
            <person name="Binder M."/>
            <person name="Bloem J."/>
            <person name="Labutti K."/>
            <person name="Salamov A."/>
            <person name="Andreopoulos B."/>
            <person name="Baker S."/>
            <person name="Barry K."/>
            <person name="Bills G."/>
            <person name="Bluhm B."/>
            <person name="Cannon C."/>
            <person name="Castanera R."/>
            <person name="Culley D."/>
            <person name="Daum C."/>
            <person name="Ezra D."/>
            <person name="Gonzalez J."/>
            <person name="Henrissat B."/>
            <person name="Kuo A."/>
            <person name="Liang C."/>
            <person name="Lipzen A."/>
            <person name="Lutzoni F."/>
            <person name="Magnuson J."/>
            <person name="Mondo S."/>
            <person name="Nolan M."/>
            <person name="Ohm R."/>
            <person name="Pangilinan J."/>
            <person name="Park H.-J."/>
            <person name="Ramirez L."/>
            <person name="Alfaro M."/>
            <person name="Sun H."/>
            <person name="Tritt A."/>
            <person name="Yoshinaga Y."/>
            <person name="Zwiers L.-H."/>
            <person name="Turgeon B."/>
            <person name="Goodwin S."/>
            <person name="Spatafora J."/>
            <person name="Crous P."/>
            <person name="Grigoriev I."/>
        </authorList>
    </citation>
    <scope>NUCLEOTIDE SEQUENCE</scope>
    <source>
        <strain evidence="1">Tuck. ex Michener</strain>
    </source>
</reference>
<dbReference type="GO" id="GO:0008237">
    <property type="term" value="F:metallopeptidase activity"/>
    <property type="evidence" value="ECO:0007669"/>
    <property type="project" value="InterPro"/>
</dbReference>
<dbReference type="Pfam" id="PF12388">
    <property type="entry name" value="Peptidase_M57"/>
    <property type="match status" value="1"/>
</dbReference>
<dbReference type="Proteomes" id="UP000800092">
    <property type="component" value="Unassembled WGS sequence"/>
</dbReference>
<proteinExistence type="predicted"/>
<dbReference type="InterPro" id="IPR024653">
    <property type="entry name" value="Peptidase_M10/M27/M57"/>
</dbReference>
<dbReference type="Gene3D" id="3.40.390.10">
    <property type="entry name" value="Collagenase (Catalytic Domain)"/>
    <property type="match status" value="1"/>
</dbReference>
<name>A0A6A6GRS9_VIRVR</name>
<sequence length="183" mass="21103">RWKRGSVLTFKVESDDFPFEPYRNFATAALKEAAKRWNELDLGVTFKFVTTEPAVFKLVYRTNEAAKQDHLASAFFPDDAPKKHKLKIYGRAFESDQIKGMINVFCHELGHILGLRHDFTSDNDSVKLGDDSGLSIMGYHDDWSQVSIYENDAMWVKLFYNGSEEDLKLSYQIIDQSPSNHWP</sequence>
<accession>A0A6A6GRS9</accession>
<dbReference type="OrthoDB" id="406838at2759"/>
<evidence type="ECO:0008006" key="3">
    <source>
        <dbReference type="Google" id="ProtNLM"/>
    </source>
</evidence>
<keyword evidence="2" id="KW-1185">Reference proteome</keyword>
<dbReference type="SUPFAM" id="SSF55486">
    <property type="entry name" value="Metalloproteases ('zincins'), catalytic domain"/>
    <property type="match status" value="1"/>
</dbReference>
<protein>
    <recommendedName>
        <fullName evidence="3">Zincin</fullName>
    </recommendedName>
</protein>
<organism evidence="1 2">
    <name type="scientific">Viridothelium virens</name>
    <name type="common">Speckled blister lichen</name>
    <name type="synonym">Trypethelium virens</name>
    <dbReference type="NCBI Taxonomy" id="1048519"/>
    <lineage>
        <taxon>Eukaryota</taxon>
        <taxon>Fungi</taxon>
        <taxon>Dikarya</taxon>
        <taxon>Ascomycota</taxon>
        <taxon>Pezizomycotina</taxon>
        <taxon>Dothideomycetes</taxon>
        <taxon>Dothideomycetes incertae sedis</taxon>
        <taxon>Trypetheliales</taxon>
        <taxon>Trypetheliaceae</taxon>
        <taxon>Viridothelium</taxon>
    </lineage>
</organism>